<evidence type="ECO:0000313" key="2">
    <source>
        <dbReference type="EMBL" id="ODO07787.1"/>
    </source>
</evidence>
<evidence type="ECO:0000256" key="1">
    <source>
        <dbReference type="SAM" id="MobiDB-lite"/>
    </source>
</evidence>
<feature type="region of interest" description="Disordered" evidence="1">
    <location>
        <begin position="1"/>
        <end position="89"/>
    </location>
</feature>
<dbReference type="Proteomes" id="UP000095149">
    <property type="component" value="Unassembled WGS sequence"/>
</dbReference>
<dbReference type="AlphaFoldDB" id="A0A1E3K5I1"/>
<proteinExistence type="predicted"/>
<feature type="compositionally biased region" description="Basic and acidic residues" evidence="1">
    <location>
        <begin position="52"/>
        <end position="70"/>
    </location>
</feature>
<comment type="caution">
    <text evidence="2">The sequence shown here is derived from an EMBL/GenBank/DDBJ whole genome shotgun (WGS) entry which is preliminary data.</text>
</comment>
<dbReference type="EMBL" id="MEKH01000005">
    <property type="protein sequence ID" value="ODO07787.1"/>
    <property type="molecule type" value="Genomic_DNA"/>
</dbReference>
<protein>
    <submittedName>
        <fullName evidence="2">Uncharacterized protein</fullName>
    </submittedName>
</protein>
<reference evidence="2 3" key="1">
    <citation type="submission" date="2016-06" db="EMBL/GenBank/DDBJ databases">
        <title>Evolution of pathogenesis and genome organization in the Tremellales.</title>
        <authorList>
            <person name="Cuomo C."/>
            <person name="Litvintseva A."/>
            <person name="Heitman J."/>
            <person name="Chen Y."/>
            <person name="Sun S."/>
            <person name="Springer D."/>
            <person name="Dromer F."/>
            <person name="Young S."/>
            <person name="Zeng Q."/>
            <person name="Chapman S."/>
            <person name="Gujja S."/>
            <person name="Saif S."/>
            <person name="Birren B."/>
        </authorList>
    </citation>
    <scope>NUCLEOTIDE SEQUENCE [LARGE SCALE GENOMIC DNA]</scope>
    <source>
        <strain evidence="2 3">CBS 6273</strain>
    </source>
</reference>
<dbReference type="OrthoDB" id="10501005at2759"/>
<name>A0A1E3K5I1_9TREE</name>
<accession>A0A1E3K5I1</accession>
<gene>
    <name evidence="2" type="ORF">I350_03366</name>
</gene>
<sequence>MSQPEVPTDKPINPAPPIGGAALQAKEELKAGDDMPGAEHGQKKGNVVPGGEYREKVGGQEDNDQTKSEESVSVNSTKCPRERQDTPWPKPYPELMAVMTQLANIQQQFADYVKEQRASVPSPERPKPFQRPNKLQLPTLNKFTTDPFVITQHLYALDIYLVSAQALTDPEYFEVWALEQCNLLIAKVGKWFTWSHDTGRFAPNTTVWGWWWKEKALDPNWVRQARNAVKFKRMEGNTPRHFDAFASSIRDYQHLLSSSSNPLDNKEVKRLLMDGLSSHMLVLHVENVLGRRHLKPQTVSVVELISVMTKSVVACAAQLEAIQASLPALRPAPAPAPCPAQAQPAQAPIKAISTTPAPILPTAAEAQVWLDYTTRLPPGQEGIRAHDFLRQRGLCFRCRQPGQKRIPTSYTLLKTSHPKATISMMSLVNKQEPKPNPVPIPKSTPAPLVHVDKDRHTLDMAEAEAGKLVTNPNSGFSNTSIMNRWLLEAVDPHICPAADNSSWMGTSLTSWSTFLKPAGTGASLSSFCQPN</sequence>
<organism evidence="2 3">
    <name type="scientific">Cryptococcus amylolentus CBS 6273</name>
    <dbReference type="NCBI Taxonomy" id="1296118"/>
    <lineage>
        <taxon>Eukaryota</taxon>
        <taxon>Fungi</taxon>
        <taxon>Dikarya</taxon>
        <taxon>Basidiomycota</taxon>
        <taxon>Agaricomycotina</taxon>
        <taxon>Tremellomycetes</taxon>
        <taxon>Tremellales</taxon>
        <taxon>Cryptococcaceae</taxon>
        <taxon>Cryptococcus</taxon>
    </lineage>
</organism>
<evidence type="ECO:0000313" key="3">
    <source>
        <dbReference type="Proteomes" id="UP000095149"/>
    </source>
</evidence>